<proteinExistence type="predicted"/>
<feature type="region of interest" description="Disordered" evidence="1">
    <location>
        <begin position="101"/>
        <end position="142"/>
    </location>
</feature>
<dbReference type="EMBL" id="JASNQZ010000006">
    <property type="protein sequence ID" value="KAL0956267.1"/>
    <property type="molecule type" value="Genomic_DNA"/>
</dbReference>
<sequence length="142" mass="15706">MKECWKTEINAFEKENQRGVAKEDFPKVFGTAFLQAFTEETVLAVFRVTGVHPFDNTVIKASQMQPSQQMSTTTTFPLLQTSPVRAVLAAFRDYRMVNPAASPPIPSSLSHPRTEANPGSATLKLLRDPASNPDLPTPSKRM</sequence>
<organism evidence="2 3">
    <name type="scientific">Hohenbuehelia grisea</name>
    <dbReference type="NCBI Taxonomy" id="104357"/>
    <lineage>
        <taxon>Eukaryota</taxon>
        <taxon>Fungi</taxon>
        <taxon>Dikarya</taxon>
        <taxon>Basidiomycota</taxon>
        <taxon>Agaricomycotina</taxon>
        <taxon>Agaricomycetes</taxon>
        <taxon>Agaricomycetidae</taxon>
        <taxon>Agaricales</taxon>
        <taxon>Pleurotineae</taxon>
        <taxon>Pleurotaceae</taxon>
        <taxon>Hohenbuehelia</taxon>
    </lineage>
</organism>
<dbReference type="Proteomes" id="UP001556367">
    <property type="component" value="Unassembled WGS sequence"/>
</dbReference>
<evidence type="ECO:0000313" key="3">
    <source>
        <dbReference type="Proteomes" id="UP001556367"/>
    </source>
</evidence>
<comment type="caution">
    <text evidence="2">The sequence shown here is derived from an EMBL/GenBank/DDBJ whole genome shotgun (WGS) entry which is preliminary data.</text>
</comment>
<protein>
    <submittedName>
        <fullName evidence="2">Uncharacterized protein</fullName>
    </submittedName>
</protein>
<evidence type="ECO:0000313" key="2">
    <source>
        <dbReference type="EMBL" id="KAL0956267.1"/>
    </source>
</evidence>
<name>A0ABR3JLN2_9AGAR</name>
<gene>
    <name evidence="2" type="ORF">HGRIS_002423</name>
</gene>
<keyword evidence="3" id="KW-1185">Reference proteome</keyword>
<evidence type="ECO:0000256" key="1">
    <source>
        <dbReference type="SAM" id="MobiDB-lite"/>
    </source>
</evidence>
<reference evidence="3" key="1">
    <citation type="submission" date="2024-06" db="EMBL/GenBank/DDBJ databases">
        <title>Multi-omics analyses provide insights into the biosynthesis of the anticancer antibiotic pleurotin in Hohenbuehelia grisea.</title>
        <authorList>
            <person name="Weaver J.A."/>
            <person name="Alberti F."/>
        </authorList>
    </citation>
    <scope>NUCLEOTIDE SEQUENCE [LARGE SCALE GENOMIC DNA]</scope>
    <source>
        <strain evidence="3">T-177</strain>
    </source>
</reference>
<accession>A0ABR3JLN2</accession>